<keyword evidence="2 4" id="KW-0689">Ribosomal protein</keyword>
<evidence type="ECO:0000313" key="6">
    <source>
        <dbReference type="EMBL" id="GMI32212.1"/>
    </source>
</evidence>
<evidence type="ECO:0000256" key="1">
    <source>
        <dbReference type="ARBA" id="ARBA00006509"/>
    </source>
</evidence>
<dbReference type="PANTHER" id="PTHR10114">
    <property type="entry name" value="60S RIBOSOMAL PROTEIN L36"/>
    <property type="match status" value="1"/>
</dbReference>
<dbReference type="InterPro" id="IPR000509">
    <property type="entry name" value="Ribosomal_eL36"/>
</dbReference>
<protein>
    <recommendedName>
        <fullName evidence="4">60S ribosomal protein L36</fullName>
    </recommendedName>
</protein>
<dbReference type="Gene3D" id="1.10.10.1760">
    <property type="entry name" value="60S ribosomal protein L36"/>
    <property type="match status" value="1"/>
</dbReference>
<evidence type="ECO:0000256" key="3">
    <source>
        <dbReference type="ARBA" id="ARBA00023274"/>
    </source>
</evidence>
<dbReference type="EMBL" id="BRYB01000540">
    <property type="protein sequence ID" value="GMI32212.1"/>
    <property type="molecule type" value="Genomic_DNA"/>
</dbReference>
<proteinExistence type="inferred from homology"/>
<evidence type="ECO:0000256" key="5">
    <source>
        <dbReference type="SAM" id="MobiDB-lite"/>
    </source>
</evidence>
<name>A0ABQ6MTR2_9STRA</name>
<feature type="region of interest" description="Disordered" evidence="5">
    <location>
        <begin position="82"/>
        <end position="104"/>
    </location>
</feature>
<organism evidence="6 7">
    <name type="scientific">Tetraparma gracilis</name>
    <dbReference type="NCBI Taxonomy" id="2962635"/>
    <lineage>
        <taxon>Eukaryota</taxon>
        <taxon>Sar</taxon>
        <taxon>Stramenopiles</taxon>
        <taxon>Ochrophyta</taxon>
        <taxon>Bolidophyceae</taxon>
        <taxon>Parmales</taxon>
        <taxon>Triparmaceae</taxon>
        <taxon>Tetraparma</taxon>
    </lineage>
</organism>
<evidence type="ECO:0000313" key="7">
    <source>
        <dbReference type="Proteomes" id="UP001165060"/>
    </source>
</evidence>
<keyword evidence="3 4" id="KW-0687">Ribonucleoprotein</keyword>
<gene>
    <name evidence="6" type="ORF">TeGR_g11295</name>
</gene>
<dbReference type="Proteomes" id="UP001165060">
    <property type="component" value="Unassembled WGS sequence"/>
</dbReference>
<evidence type="ECO:0000256" key="2">
    <source>
        <dbReference type="ARBA" id="ARBA00022980"/>
    </source>
</evidence>
<dbReference type="InterPro" id="IPR038097">
    <property type="entry name" value="Ribosomal_eL36_sf"/>
</dbReference>
<dbReference type="Pfam" id="PF01158">
    <property type="entry name" value="Ribosomal_L36e"/>
    <property type="match status" value="1"/>
</dbReference>
<accession>A0ABQ6MTR2</accession>
<reference evidence="6 7" key="1">
    <citation type="journal article" date="2023" name="Commun. Biol.">
        <title>Genome analysis of Parmales, the sister group of diatoms, reveals the evolutionary specialization of diatoms from phago-mixotrophs to photoautotrophs.</title>
        <authorList>
            <person name="Ban H."/>
            <person name="Sato S."/>
            <person name="Yoshikawa S."/>
            <person name="Yamada K."/>
            <person name="Nakamura Y."/>
            <person name="Ichinomiya M."/>
            <person name="Sato N."/>
            <person name="Blanc-Mathieu R."/>
            <person name="Endo H."/>
            <person name="Kuwata A."/>
            <person name="Ogata H."/>
        </authorList>
    </citation>
    <scope>NUCLEOTIDE SEQUENCE [LARGE SCALE GENOMIC DNA]</scope>
</reference>
<feature type="compositionally biased region" description="Basic and acidic residues" evidence="5">
    <location>
        <begin position="86"/>
        <end position="96"/>
    </location>
</feature>
<evidence type="ECO:0000256" key="4">
    <source>
        <dbReference type="RuleBase" id="RU000665"/>
    </source>
</evidence>
<sequence>MVTGIAKGRDAGHVTTKLEKKVKQSHKKGSAQKRVTMVRAIVRETCGLSPYERRILDMIKTGGTSAEKRIYKFAKRRLGSHKRAVAKREDIKKFNSDQRAAQTK</sequence>
<dbReference type="PROSITE" id="PS01190">
    <property type="entry name" value="RIBOSOMAL_L36E"/>
    <property type="match status" value="1"/>
</dbReference>
<keyword evidence="7" id="KW-1185">Reference proteome</keyword>
<comment type="similarity">
    <text evidence="1 4">Belongs to the eukaryotic ribosomal protein eL36 family.</text>
</comment>
<comment type="caution">
    <text evidence="6">The sequence shown here is derived from an EMBL/GenBank/DDBJ whole genome shotgun (WGS) entry which is preliminary data.</text>
</comment>